<evidence type="ECO:0000313" key="1">
    <source>
        <dbReference type="EMBL" id="KKW08741.1"/>
    </source>
</evidence>
<organism evidence="1 2">
    <name type="scientific">Candidatus Kaiserbacteria bacterium GW2011_GWA2_49_19</name>
    <dbReference type="NCBI Taxonomy" id="1618669"/>
    <lineage>
        <taxon>Bacteria</taxon>
        <taxon>Candidatus Kaiseribacteriota</taxon>
    </lineage>
</organism>
<accession>A0A0G1VQM6</accession>
<dbReference type="Proteomes" id="UP000033965">
    <property type="component" value="Unassembled WGS sequence"/>
</dbReference>
<evidence type="ECO:0000313" key="2">
    <source>
        <dbReference type="Proteomes" id="UP000033965"/>
    </source>
</evidence>
<comment type="caution">
    <text evidence="1">The sequence shown here is derived from an EMBL/GenBank/DDBJ whole genome shotgun (WGS) entry which is preliminary data.</text>
</comment>
<proteinExistence type="predicted"/>
<reference evidence="1 2" key="1">
    <citation type="journal article" date="2015" name="Nature">
        <title>rRNA introns, odd ribosomes, and small enigmatic genomes across a large radiation of phyla.</title>
        <authorList>
            <person name="Brown C.T."/>
            <person name="Hug L.A."/>
            <person name="Thomas B.C."/>
            <person name="Sharon I."/>
            <person name="Castelle C.J."/>
            <person name="Singh A."/>
            <person name="Wilkins M.J."/>
            <person name="Williams K.H."/>
            <person name="Banfield J.F."/>
        </authorList>
    </citation>
    <scope>NUCLEOTIDE SEQUENCE [LARGE SCALE GENOMIC DNA]</scope>
</reference>
<protein>
    <submittedName>
        <fullName evidence="1">Uncharacterized protein</fullName>
    </submittedName>
</protein>
<dbReference type="EMBL" id="LCPZ01000007">
    <property type="protein sequence ID" value="KKW08741.1"/>
    <property type="molecule type" value="Genomic_DNA"/>
</dbReference>
<sequence length="240" mass="26991">MEGFKSPLHDEHVQERNRYLKGKEVEMAEATLQRQELDAQIRQREVTAWDTLGAEDLRRGIISGIQKKDANGIVRALVGYVIKGKELFDRQNWKGPIGTGDMHRQTRDIIFGGDGSIGISSALKNAIPDVEAKQRIISEIETEFERFANELIRNQLSEVQKQAHNDGRSRAEGYIRTISQSKEPTALDNLEKEVSRAEALQSWMGIHEHHSRKLGEAFYGGSYGEFTRKLQAAFAGSGPT</sequence>
<dbReference type="AlphaFoldDB" id="A0A0G1VQM6"/>
<name>A0A0G1VQM6_9BACT</name>
<gene>
    <name evidence="1" type="ORF">UY44_C0007G0003</name>
</gene>